<dbReference type="InterPro" id="IPR008766">
    <property type="entry name" value="Replication_gene_A-like"/>
</dbReference>
<evidence type="ECO:0000256" key="1">
    <source>
        <dbReference type="ARBA" id="ARBA00003293"/>
    </source>
</evidence>
<keyword evidence="5" id="KW-0255">Endonuclease</keyword>
<dbReference type="EMBL" id="LSTU01000057">
    <property type="protein sequence ID" value="OAH45976.1"/>
    <property type="molecule type" value="Genomic_DNA"/>
</dbReference>
<accession>A0AAP7FIS4</accession>
<gene>
    <name evidence="8" type="ORF">AYJ70_28570</name>
</gene>
<protein>
    <recommendedName>
        <fullName evidence="7">Replication gene A protein-like domain-containing protein</fullName>
    </recommendedName>
</protein>
<dbReference type="GO" id="GO:0016787">
    <property type="term" value="F:hydrolase activity"/>
    <property type="evidence" value="ECO:0007669"/>
    <property type="project" value="UniProtKB-KW"/>
</dbReference>
<reference evidence="9" key="1">
    <citation type="submission" date="2016-02" db="EMBL/GenBank/DDBJ databases">
        <title>Dietzia cinnamea strain CD11_5 genome sequencing and assembly.</title>
        <authorList>
            <person name="Kaur G."/>
            <person name="Nair G.R."/>
            <person name="Mayilraj S."/>
        </authorList>
    </citation>
    <scope>NUCLEOTIDE SEQUENCE [LARGE SCALE GENOMIC DNA]</scope>
    <source>
        <strain evidence="9">CD10_2</strain>
    </source>
</reference>
<sequence length="527" mass="61203">MMKYISTEELGAYQRQVIESMAILEESEKWIPISFGLPLEQSLARACDYRSIKKQLVKIANDERINTEANRRKVGGKTDQPYCSDQTLTFRKTQEAISLKTLEGVYVSRVGSGQIITLADIAKDQEQRRFNQLFHISKNLQSVADDAGFEGYFVTFTAPGNYHPNPALGKRSYDQERLRSGHEYIQDRWKRIRARLAKLKCPLSVDTFFGMRFVEAHKDGCAHWHLLFFTTPERFAQFQSLANEYFPARRQWDYEKVDRARGEASSYLFKYVAKTVNSSKFEDARLAPNEEDEKRLDNDQSSLKHIDRVTAALRAQRIRQFQCFGISNTLTKYRIINKIEENVDEFASDSVRQSLLACRMYNKGKKDKSDRNLIGFKNLITKFSDSFELIKEPYLNRFGEPSSRITGILFNCGFAYHLPEYEISRNLEDLLGDIQYWASDEELDKVERDTFITNTLSDLDTSWDELFKEPETVTVIYSDPRPTASQLIDLIKHQQPKRFFVKYTDIQTKTEARPPLSAHEIIELLTT</sequence>
<keyword evidence="3" id="KW-0235">DNA replication</keyword>
<evidence type="ECO:0000313" key="9">
    <source>
        <dbReference type="Proteomes" id="UP000077242"/>
    </source>
</evidence>
<proteinExistence type="inferred from homology"/>
<evidence type="ECO:0000256" key="6">
    <source>
        <dbReference type="ARBA" id="ARBA00022801"/>
    </source>
</evidence>
<keyword evidence="6" id="KW-0378">Hydrolase</keyword>
<evidence type="ECO:0000313" key="8">
    <source>
        <dbReference type="EMBL" id="OAH45976.1"/>
    </source>
</evidence>
<evidence type="ECO:0000256" key="3">
    <source>
        <dbReference type="ARBA" id="ARBA00022705"/>
    </source>
</evidence>
<name>A0AAP7FIS4_9PSED</name>
<feature type="domain" description="Replication gene A protein-like" evidence="7">
    <location>
        <begin position="41"/>
        <end position="277"/>
    </location>
</feature>
<evidence type="ECO:0000259" key="7">
    <source>
        <dbReference type="Pfam" id="PF05840"/>
    </source>
</evidence>
<evidence type="ECO:0000256" key="2">
    <source>
        <dbReference type="ARBA" id="ARBA00009260"/>
    </source>
</evidence>
<keyword evidence="4" id="KW-0540">Nuclease</keyword>
<dbReference type="AlphaFoldDB" id="A0AAP7FIS4"/>
<comment type="similarity">
    <text evidence="2">Belongs to the phage GPA family.</text>
</comment>
<evidence type="ECO:0000256" key="5">
    <source>
        <dbReference type="ARBA" id="ARBA00022759"/>
    </source>
</evidence>
<comment type="function">
    <text evidence="1">Possible endonuclease which induces a single-strand cut and initiates DNA replication.</text>
</comment>
<organism evidence="8 9">
    <name type="scientific">Pseudomonas monteilii</name>
    <dbReference type="NCBI Taxonomy" id="76759"/>
    <lineage>
        <taxon>Bacteria</taxon>
        <taxon>Pseudomonadati</taxon>
        <taxon>Pseudomonadota</taxon>
        <taxon>Gammaproteobacteria</taxon>
        <taxon>Pseudomonadales</taxon>
        <taxon>Pseudomonadaceae</taxon>
        <taxon>Pseudomonas</taxon>
    </lineage>
</organism>
<dbReference type="Pfam" id="PF05840">
    <property type="entry name" value="Phage_GPA"/>
    <property type="match status" value="1"/>
</dbReference>
<comment type="caution">
    <text evidence="8">The sequence shown here is derived from an EMBL/GenBank/DDBJ whole genome shotgun (WGS) entry which is preliminary data.</text>
</comment>
<evidence type="ECO:0000256" key="4">
    <source>
        <dbReference type="ARBA" id="ARBA00022722"/>
    </source>
</evidence>
<dbReference type="GO" id="GO:0004519">
    <property type="term" value="F:endonuclease activity"/>
    <property type="evidence" value="ECO:0007669"/>
    <property type="project" value="UniProtKB-KW"/>
</dbReference>
<dbReference type="GO" id="GO:0006260">
    <property type="term" value="P:DNA replication"/>
    <property type="evidence" value="ECO:0007669"/>
    <property type="project" value="UniProtKB-KW"/>
</dbReference>
<dbReference type="Proteomes" id="UP000077242">
    <property type="component" value="Unassembled WGS sequence"/>
</dbReference>